<dbReference type="Pfam" id="PF13832">
    <property type="entry name" value="zf-HC5HC2H_2"/>
    <property type="match status" value="1"/>
</dbReference>
<dbReference type="GO" id="GO:0008270">
    <property type="term" value="F:zinc ion binding"/>
    <property type="evidence" value="ECO:0007669"/>
    <property type="project" value="UniProtKB-KW"/>
</dbReference>
<dbReference type="PANTHER" id="PTHR13793:SF107">
    <property type="entry name" value="BROMODOMAIN-CONTAINING PROTEIN HOMOLOG"/>
    <property type="match status" value="1"/>
</dbReference>
<feature type="domain" description="Zinc finger PHD-type" evidence="5">
    <location>
        <begin position="696"/>
        <end position="756"/>
    </location>
</feature>
<sequence length="1236" mass="140083">MDMKDAAYTTDDDLGFSFENYLLSHYEELWADVTLSCVVCKKLVSSSYSHRGKGIDCHKECLAFLLFYQFMHHYNVDTVEGSEEASVTPSLMKLYGMPYEATKLENHIYACCLCGTKTAYFKCASEKCENYYHIQCNASRVVVARHAAPSPDGNQPSYRFAFCHLHMNANEIDLVKRRFHSKVVRIAEYEIFQKAMGESQRESSAGNSSSSTANGNVTNTNNRAQSNTKHLKNERTGISTRSASIQKKSDDTMIPMNDLKVDKRAVRNEQNNAKNTHIKDYIACLVNEYGVLRRQSCQKNIKKFEWWPYDVIFSKVGPDLFGTANPINSTLVELYKDLRAVLCFENPTYSMDDLKKIAQDCEPCVINISNSITSQLQRLSIMPNTGTYSLDPINGIIGSVGPDVFRQDSTYADAIATHYMMNDANIGTNLADDMFEVMAYKTSRPSFALARLGGAAAWFSCIYLRSMKHNVHKVVLADYVSMGAVEYEYLRRVLRSVYHLRKQGKVVPILSRPPYVQKVETQQGAKTVALGGFTWDVNPTSNSYLRNADTSASGSPSYMNAANPDTRIEGEVQVDDLDRNLSPKDGDIPEKQLFVVKQAKTLLNVLRTLNGLIDKHTRRLQEKVDLEHLYSKRMHENKALVEQYSQTASRMNRWSHFRWSMHQAVEQFNYLLTYEGEIDHDQEKIDAIKDTTDKEFCSVCLMSEQAYKQLLHQCNRCFIRVHYKCYVSYKTKVNESSNSLVKAEDTSSKWYCDPCEYEIFMNSHSRGATCNNAVCCICCSSGGALKRIGDGTNKKNSSHVQVRWIHLHCAAFIMPKITCLDWMDLNKWDIKGLKVNNSDKCNICRTFGGYMLQCCEDGCTSKFHVTCAWVSGAYVGESCTHNTSEIRNAPKFAYSELYPTLSFEMACMKHTVQRFSEGAVKTLQKRMSIAYTHYLYNPQSSLKETKESKALSLPLQTCLSPVTITKAGPIKTQVYGRESTSTSREPTYNPPEQHQYDVQMRQMKMPMMQTAPEMVHAMPQQMMMKPQYQSRIMMNTPHGMVMNGGHGMVVSGGHPVFMNGAHAMMPNRPPAMVMNGRPHIMVNGNQHLMMAAHHPRMMMMNPPVSMPPSEVQKPMAYGIKRPYMNEQPRYGVSAIASHLSSSVYAQPMPDHGMHQMEAPVPCMMTPYGAPVTTVPMNGALNHMVPHPQYIPSGYMQPVQMVPKYWNPRTNQMQYNETHPVTENPYLGVEGMGYMEH</sequence>
<evidence type="ECO:0000256" key="2">
    <source>
        <dbReference type="ARBA" id="ARBA00022771"/>
    </source>
</evidence>
<dbReference type="AlphaFoldDB" id="A0AAD9GCW1"/>
<evidence type="ECO:0000259" key="5">
    <source>
        <dbReference type="SMART" id="SM00249"/>
    </source>
</evidence>
<dbReference type="PANTHER" id="PTHR13793">
    <property type="entry name" value="PHD FINGER PROTEINS"/>
    <property type="match status" value="1"/>
</dbReference>
<organism evidence="6 7">
    <name type="scientific">Babesia divergens</name>
    <dbReference type="NCBI Taxonomy" id="32595"/>
    <lineage>
        <taxon>Eukaryota</taxon>
        <taxon>Sar</taxon>
        <taxon>Alveolata</taxon>
        <taxon>Apicomplexa</taxon>
        <taxon>Aconoidasida</taxon>
        <taxon>Piroplasmida</taxon>
        <taxon>Babesiidae</taxon>
        <taxon>Babesia</taxon>
    </lineage>
</organism>
<dbReference type="GO" id="GO:0006357">
    <property type="term" value="P:regulation of transcription by RNA polymerase II"/>
    <property type="evidence" value="ECO:0007669"/>
    <property type="project" value="TreeGrafter"/>
</dbReference>
<evidence type="ECO:0000256" key="4">
    <source>
        <dbReference type="SAM" id="MobiDB-lite"/>
    </source>
</evidence>
<dbReference type="Gene3D" id="3.30.40.10">
    <property type="entry name" value="Zinc/RING finger domain, C3HC4 (zinc finger)"/>
    <property type="match status" value="2"/>
</dbReference>
<feature type="domain" description="Zinc finger PHD-type" evidence="5">
    <location>
        <begin position="110"/>
        <end position="167"/>
    </location>
</feature>
<dbReference type="SUPFAM" id="SSF57903">
    <property type="entry name" value="FYVE/PHD zinc finger"/>
    <property type="match status" value="1"/>
</dbReference>
<evidence type="ECO:0000313" key="7">
    <source>
        <dbReference type="Proteomes" id="UP001195914"/>
    </source>
</evidence>
<name>A0AAD9GCW1_BABDI</name>
<dbReference type="Proteomes" id="UP001195914">
    <property type="component" value="Unassembled WGS sequence"/>
</dbReference>
<dbReference type="CDD" id="cd15571">
    <property type="entry name" value="ePHD"/>
    <property type="match status" value="1"/>
</dbReference>
<feature type="compositionally biased region" description="Polar residues" evidence="4">
    <location>
        <begin position="236"/>
        <end position="246"/>
    </location>
</feature>
<feature type="compositionally biased region" description="Low complexity" evidence="4">
    <location>
        <begin position="203"/>
        <end position="222"/>
    </location>
</feature>
<gene>
    <name evidence="6" type="ORF">X943_001222</name>
</gene>
<dbReference type="InterPro" id="IPR001965">
    <property type="entry name" value="Znf_PHD"/>
</dbReference>
<keyword evidence="3" id="KW-0862">Zinc</keyword>
<reference evidence="6" key="1">
    <citation type="journal article" date="2014" name="Nucleic Acids Res.">
        <title>The evolutionary dynamics of variant antigen genes in Babesia reveal a history of genomic innovation underlying host-parasite interaction.</title>
        <authorList>
            <person name="Jackson A.P."/>
            <person name="Otto T.D."/>
            <person name="Darby A."/>
            <person name="Ramaprasad A."/>
            <person name="Xia D."/>
            <person name="Echaide I.E."/>
            <person name="Farber M."/>
            <person name="Gahlot S."/>
            <person name="Gamble J."/>
            <person name="Gupta D."/>
            <person name="Gupta Y."/>
            <person name="Jackson L."/>
            <person name="Malandrin L."/>
            <person name="Malas T.B."/>
            <person name="Moussa E."/>
            <person name="Nair M."/>
            <person name="Reid A.J."/>
            <person name="Sanders M."/>
            <person name="Sharma J."/>
            <person name="Tracey A."/>
            <person name="Quail M.A."/>
            <person name="Weir W."/>
            <person name="Wastling J.M."/>
            <person name="Hall N."/>
            <person name="Willadsen P."/>
            <person name="Lingelbach K."/>
            <person name="Shiels B."/>
            <person name="Tait A."/>
            <person name="Berriman M."/>
            <person name="Allred D.R."/>
            <person name="Pain A."/>
        </authorList>
    </citation>
    <scope>NUCLEOTIDE SEQUENCE</scope>
    <source>
        <strain evidence="6">1802A</strain>
    </source>
</reference>
<dbReference type="SMART" id="SM00249">
    <property type="entry name" value="PHD"/>
    <property type="match status" value="3"/>
</dbReference>
<evidence type="ECO:0000256" key="3">
    <source>
        <dbReference type="ARBA" id="ARBA00022833"/>
    </source>
</evidence>
<keyword evidence="1" id="KW-0479">Metal-binding</keyword>
<keyword evidence="2" id="KW-0863">Zinc-finger</keyword>
<dbReference type="InterPro" id="IPR011011">
    <property type="entry name" value="Znf_FYVE_PHD"/>
</dbReference>
<evidence type="ECO:0000313" key="6">
    <source>
        <dbReference type="EMBL" id="KAK1936062.1"/>
    </source>
</evidence>
<dbReference type="InterPro" id="IPR013083">
    <property type="entry name" value="Znf_RING/FYVE/PHD"/>
</dbReference>
<dbReference type="EMBL" id="JAHBMH010000044">
    <property type="protein sequence ID" value="KAK1936062.1"/>
    <property type="molecule type" value="Genomic_DNA"/>
</dbReference>
<protein>
    <recommendedName>
        <fullName evidence="5">Zinc finger PHD-type domain-containing protein</fullName>
    </recommendedName>
</protein>
<comment type="caution">
    <text evidence="6">The sequence shown here is derived from an EMBL/GenBank/DDBJ whole genome shotgun (WGS) entry which is preliminary data.</text>
</comment>
<evidence type="ECO:0000256" key="1">
    <source>
        <dbReference type="ARBA" id="ARBA00022723"/>
    </source>
</evidence>
<dbReference type="InterPro" id="IPR050701">
    <property type="entry name" value="Histone_Mod_Regulator"/>
</dbReference>
<accession>A0AAD9GCW1</accession>
<proteinExistence type="predicted"/>
<reference evidence="6" key="2">
    <citation type="submission" date="2021-05" db="EMBL/GenBank/DDBJ databases">
        <authorList>
            <person name="Pain A."/>
        </authorList>
    </citation>
    <scope>NUCLEOTIDE SEQUENCE</scope>
    <source>
        <strain evidence="6">1802A</strain>
    </source>
</reference>
<keyword evidence="7" id="KW-1185">Reference proteome</keyword>
<feature type="region of interest" description="Disordered" evidence="4">
    <location>
        <begin position="198"/>
        <end position="247"/>
    </location>
</feature>
<feature type="domain" description="Zinc finger PHD-type" evidence="5">
    <location>
        <begin position="840"/>
        <end position="911"/>
    </location>
</feature>